<dbReference type="EMBL" id="CP001769">
    <property type="protein sequence ID" value="ADB39755.1"/>
    <property type="molecule type" value="Genomic_DNA"/>
</dbReference>
<dbReference type="Gene3D" id="3.40.50.720">
    <property type="entry name" value="NAD(P)-binding Rossmann-like Domain"/>
    <property type="match status" value="1"/>
</dbReference>
<evidence type="ECO:0000313" key="3">
    <source>
        <dbReference type="Proteomes" id="UP000002028"/>
    </source>
</evidence>
<dbReference type="PANTHER" id="PTHR43162:SF1">
    <property type="entry name" value="PRESTALK A DIFFERENTIATION PROTEIN A"/>
    <property type="match status" value="1"/>
</dbReference>
<dbReference type="InterPro" id="IPR051604">
    <property type="entry name" value="Ergot_Alk_Oxidoreductase"/>
</dbReference>
<evidence type="ECO:0000259" key="1">
    <source>
        <dbReference type="Pfam" id="PF13460"/>
    </source>
</evidence>
<feature type="domain" description="NAD(P)-binding" evidence="1">
    <location>
        <begin position="6"/>
        <end position="181"/>
    </location>
</feature>
<dbReference type="InterPro" id="IPR016040">
    <property type="entry name" value="NAD(P)-bd_dom"/>
</dbReference>
<reference evidence="2 3" key="1">
    <citation type="journal article" date="2010" name="Stand. Genomic Sci.">
        <title>Complete genome sequence of Spirosoma linguale type strain (1).</title>
        <authorList>
            <person name="Lail K."/>
            <person name="Sikorski J."/>
            <person name="Saunders E."/>
            <person name="Lapidus A."/>
            <person name="Glavina Del Rio T."/>
            <person name="Copeland A."/>
            <person name="Tice H."/>
            <person name="Cheng J.-F."/>
            <person name="Lucas S."/>
            <person name="Nolan M."/>
            <person name="Bruce D."/>
            <person name="Goodwin L."/>
            <person name="Pitluck S."/>
            <person name="Ivanova N."/>
            <person name="Mavromatis K."/>
            <person name="Ovchinnikova G."/>
            <person name="Pati A."/>
            <person name="Chen A."/>
            <person name="Palaniappan K."/>
            <person name="Land M."/>
            <person name="Hauser L."/>
            <person name="Chang Y.-J."/>
            <person name="Jeffries C.D."/>
            <person name="Chain P."/>
            <person name="Brettin T."/>
            <person name="Detter J.C."/>
            <person name="Schuetze A."/>
            <person name="Rohde M."/>
            <person name="Tindall B.J."/>
            <person name="Goeker M."/>
            <person name="Bristow J."/>
            <person name="Eisen J.A."/>
            <person name="Markowitz V."/>
            <person name="Hugenholtz P."/>
            <person name="Kyrpides N.C."/>
            <person name="Klenk H.-P."/>
            <person name="Chen F."/>
        </authorList>
    </citation>
    <scope>NUCLEOTIDE SEQUENCE [LARGE SCALE GENOMIC DNA]</scope>
    <source>
        <strain evidence="3">ATCC 33905 / DSM 74 / LMG 10896 / Claus 1</strain>
    </source>
</reference>
<name>D2QC20_SPILD</name>
<sequence>MVLITGATGQIGKELCRLLAQSHIPARAMCRNQEQFTQFTQIGLEAVQGDFGQPDQLRKAMQGCQQLFLLTPPVPQQAQWERLAIDLAVETGIKRIVRVSAADANLTTKVPWAKAHAEADHYLRSKPIAWTIIRPVAFMQNFFELARPIARGILPHITGDGQLSYIDSRDIAAVVRQLLTQQGHQGAIYYLTGPDSLSTGDIATRLTEALGHPVRAIHLAEVDMREQLKSGGLSDWYINALIEQYALVAGGYDIDTTEEVKRLTGQPPRTFAQFARDYHQELGADYLSQSKC</sequence>
<dbReference type="KEGG" id="sli:Slin_3759"/>
<dbReference type="RefSeq" id="WP_012928270.1">
    <property type="nucleotide sequence ID" value="NC_013730.1"/>
</dbReference>
<protein>
    <submittedName>
        <fullName evidence="2">NmrA family protein</fullName>
    </submittedName>
</protein>
<dbReference type="SUPFAM" id="SSF51735">
    <property type="entry name" value="NAD(P)-binding Rossmann-fold domains"/>
    <property type="match status" value="1"/>
</dbReference>
<evidence type="ECO:0000313" key="2">
    <source>
        <dbReference type="EMBL" id="ADB39755.1"/>
    </source>
</evidence>
<dbReference type="Proteomes" id="UP000002028">
    <property type="component" value="Chromosome"/>
</dbReference>
<dbReference type="eggNOG" id="COG0702">
    <property type="taxonomic scope" value="Bacteria"/>
</dbReference>
<dbReference type="Gene3D" id="3.90.25.10">
    <property type="entry name" value="UDP-galactose 4-epimerase, domain 1"/>
    <property type="match status" value="1"/>
</dbReference>
<dbReference type="AlphaFoldDB" id="D2QC20"/>
<dbReference type="STRING" id="504472.Slin_3759"/>
<dbReference type="InterPro" id="IPR036291">
    <property type="entry name" value="NAD(P)-bd_dom_sf"/>
</dbReference>
<gene>
    <name evidence="2" type="ordered locus">Slin_3759</name>
</gene>
<dbReference type="PANTHER" id="PTHR43162">
    <property type="match status" value="1"/>
</dbReference>
<proteinExistence type="predicted"/>
<keyword evidence="3" id="KW-1185">Reference proteome</keyword>
<organism evidence="2 3">
    <name type="scientific">Spirosoma linguale (strain ATCC 33905 / DSM 74 / LMG 10896 / Claus 1)</name>
    <dbReference type="NCBI Taxonomy" id="504472"/>
    <lineage>
        <taxon>Bacteria</taxon>
        <taxon>Pseudomonadati</taxon>
        <taxon>Bacteroidota</taxon>
        <taxon>Cytophagia</taxon>
        <taxon>Cytophagales</taxon>
        <taxon>Cytophagaceae</taxon>
        <taxon>Spirosoma</taxon>
    </lineage>
</organism>
<accession>D2QC20</accession>
<dbReference type="HOGENOM" id="CLU_007383_10_6_10"/>
<dbReference type="Pfam" id="PF13460">
    <property type="entry name" value="NAD_binding_10"/>
    <property type="match status" value="1"/>
</dbReference>
<dbReference type="CDD" id="cd05269">
    <property type="entry name" value="TMR_SDR_a"/>
    <property type="match status" value="1"/>
</dbReference>